<dbReference type="GO" id="GO:0005675">
    <property type="term" value="C:transcription factor TFIIH holo complex"/>
    <property type="evidence" value="ECO:0007669"/>
    <property type="project" value="UniProtKB-UniRule"/>
</dbReference>
<dbReference type="Proteomes" id="UP000284842">
    <property type="component" value="Unassembled WGS sequence"/>
</dbReference>
<evidence type="ECO:0000256" key="15">
    <source>
        <dbReference type="SAM" id="MobiDB-lite"/>
    </source>
</evidence>
<comment type="caution">
    <text evidence="16">The sequence shown here is derived from an EMBL/GenBank/DDBJ whole genome shotgun (WGS) entry which is preliminary data.</text>
</comment>
<reference evidence="16 17" key="1">
    <citation type="journal article" date="2018" name="Evol. Lett.">
        <title>Horizontal gene cluster transfer increased hallucinogenic mushroom diversity.</title>
        <authorList>
            <person name="Reynolds H.T."/>
            <person name="Vijayakumar V."/>
            <person name="Gluck-Thaler E."/>
            <person name="Korotkin H.B."/>
            <person name="Matheny P.B."/>
            <person name="Slot J.C."/>
        </authorList>
    </citation>
    <scope>NUCLEOTIDE SEQUENCE [LARGE SCALE GENOMIC DNA]</scope>
    <source>
        <strain evidence="16 17">2629</strain>
    </source>
</reference>
<protein>
    <recommendedName>
        <fullName evidence="4 14">General transcription and DNA repair factor IIH subunit TFB4</fullName>
        <shortName evidence="14">TFIIH subunit TFB4</shortName>
    </recommendedName>
    <alternativeName>
        <fullName evidence="13 14">RNA polymerase II transcription factor B subunit 4</fullName>
    </alternativeName>
</protein>
<keyword evidence="5 14" id="KW-0479">Metal-binding</keyword>
<dbReference type="InterPro" id="IPR036465">
    <property type="entry name" value="vWFA_dom_sf"/>
</dbReference>
<evidence type="ECO:0000256" key="2">
    <source>
        <dbReference type="ARBA" id="ARBA00004123"/>
    </source>
</evidence>
<dbReference type="Gene3D" id="3.40.50.410">
    <property type="entry name" value="von Willebrand factor, type A domain"/>
    <property type="match status" value="1"/>
</dbReference>
<evidence type="ECO:0000313" key="17">
    <source>
        <dbReference type="Proteomes" id="UP000284842"/>
    </source>
</evidence>
<keyword evidence="8 14" id="KW-0862">Zinc</keyword>
<evidence type="ECO:0000256" key="7">
    <source>
        <dbReference type="ARBA" id="ARBA00022771"/>
    </source>
</evidence>
<feature type="compositionally biased region" description="Polar residues" evidence="15">
    <location>
        <begin position="388"/>
        <end position="428"/>
    </location>
</feature>
<evidence type="ECO:0000256" key="3">
    <source>
        <dbReference type="ARBA" id="ARBA00005273"/>
    </source>
</evidence>
<comment type="subcellular location">
    <subcellularLocation>
        <location evidence="2 14">Nucleus</location>
    </subcellularLocation>
</comment>
<dbReference type="OrthoDB" id="17307at2759"/>
<dbReference type="FunCoup" id="A0A409Y9B1">
    <property type="interactions" value="759"/>
</dbReference>
<sequence>MVGVMKRGSWAPSIANGQISHGQQRRYSIVTANAGRPFVTGARDGHSDLAKTGDNKEEINSGNVRQIKHRMACHLSVLLDLDPSQWLTSQLPFNTFISHLLSFLNAYIALDHENSLAVFAALPGKSQMLYSSIDPPQQSVTIDPNSYPPFKLLDSIVTDSIQRELDSFDESQLQENTALVGALTKALCCKLIVNDVNRLSHAVDPRILILSVSPDLSTSYIPIMNAIFSAQKLKVTIDACQISGPATVFLQQAAHLTGGSYLYLEKPDAFLQHLIMAFLSPPAIRKILAVPTQDKIDFRAACFCHKNIVDVGFVCSVCLSIFCQPVPVCSTCRTKFPIKTLQRLNASRPLTSTAATPSASSRPSPVSTPQPSQTQSQARPRPTLDPSFASNPLSTTGTHSRQPSASTVSTPQNGASGHSLAPTNGSRH</sequence>
<dbReference type="InterPro" id="IPR004600">
    <property type="entry name" value="TFIIH_Tfb4/GTF2H3"/>
</dbReference>
<keyword evidence="12 14" id="KW-0539">Nucleus</keyword>
<dbReference type="GO" id="GO:0008270">
    <property type="term" value="F:zinc ion binding"/>
    <property type="evidence" value="ECO:0007669"/>
    <property type="project" value="UniProtKB-KW"/>
</dbReference>
<comment type="similarity">
    <text evidence="3 14">Belongs to the TFB4 family.</text>
</comment>
<keyword evidence="7 14" id="KW-0863">Zinc-finger</keyword>
<name>A0A409Y9B1_9AGAR</name>
<dbReference type="EMBL" id="NHTK01001357">
    <property type="protein sequence ID" value="PPQ99443.1"/>
    <property type="molecule type" value="Genomic_DNA"/>
</dbReference>
<dbReference type="STRING" id="181874.A0A409Y9B1"/>
<dbReference type="PANTHER" id="PTHR12831">
    <property type="entry name" value="TRANSCRIPTION INITIATION FACTOR IIH TFIIH , POLYPEPTIDE 3-RELATED"/>
    <property type="match status" value="1"/>
</dbReference>
<keyword evidence="17" id="KW-1185">Reference proteome</keyword>
<evidence type="ECO:0000313" key="16">
    <source>
        <dbReference type="EMBL" id="PPQ99443.1"/>
    </source>
</evidence>
<dbReference type="PANTHER" id="PTHR12831:SF0">
    <property type="entry name" value="GENERAL TRANSCRIPTION FACTOR IIH SUBUNIT 3"/>
    <property type="match status" value="1"/>
</dbReference>
<evidence type="ECO:0000256" key="1">
    <source>
        <dbReference type="ARBA" id="ARBA00002817"/>
    </source>
</evidence>
<dbReference type="InParanoid" id="A0A409Y9B1"/>
<accession>A0A409Y9B1</accession>
<evidence type="ECO:0000256" key="9">
    <source>
        <dbReference type="ARBA" id="ARBA00023015"/>
    </source>
</evidence>
<evidence type="ECO:0000256" key="13">
    <source>
        <dbReference type="ARBA" id="ARBA00033341"/>
    </source>
</evidence>
<proteinExistence type="inferred from homology"/>
<evidence type="ECO:0000256" key="11">
    <source>
        <dbReference type="ARBA" id="ARBA00023204"/>
    </source>
</evidence>
<dbReference type="GO" id="GO:0006289">
    <property type="term" value="P:nucleotide-excision repair"/>
    <property type="evidence" value="ECO:0007669"/>
    <property type="project" value="UniProtKB-UniRule"/>
</dbReference>
<evidence type="ECO:0000256" key="6">
    <source>
        <dbReference type="ARBA" id="ARBA00022763"/>
    </source>
</evidence>
<keyword evidence="6 14" id="KW-0227">DNA damage</keyword>
<evidence type="ECO:0000256" key="12">
    <source>
        <dbReference type="ARBA" id="ARBA00023242"/>
    </source>
</evidence>
<comment type="function">
    <text evidence="1 14">Component of the general transcription and DNA repair factor IIH (TFIIH) core complex, which is involved in general and transcription-coupled nucleotide excision repair (NER) of damaged DNA and, when complexed to TFIIK, in RNA transcription by RNA polymerase II. In NER, TFIIH acts by opening DNA around the lesion to allow the excision of the damaged oligonucleotide and its replacement by a new DNA fragment. In transcription, TFIIH has an essential role in transcription initiation. When the pre-initiation complex (PIC) has been established, TFIIH is required for promoter opening and promoter escape. Phosphorylation of the C-terminal tail (CTD) of the largest subunit of RNA polymerase II by the kinase module TFIIK controls the initiation of transcription.</text>
</comment>
<feature type="region of interest" description="Disordered" evidence="15">
    <location>
        <begin position="348"/>
        <end position="428"/>
    </location>
</feature>
<evidence type="ECO:0000256" key="8">
    <source>
        <dbReference type="ARBA" id="ARBA00022833"/>
    </source>
</evidence>
<keyword evidence="9 14" id="KW-0805">Transcription regulation</keyword>
<evidence type="ECO:0000256" key="5">
    <source>
        <dbReference type="ARBA" id="ARBA00022723"/>
    </source>
</evidence>
<dbReference type="GO" id="GO:0006355">
    <property type="term" value="P:regulation of DNA-templated transcription"/>
    <property type="evidence" value="ECO:0007669"/>
    <property type="project" value="InterPro"/>
</dbReference>
<dbReference type="AlphaFoldDB" id="A0A409Y9B1"/>
<feature type="compositionally biased region" description="Low complexity" evidence="15">
    <location>
        <begin position="348"/>
        <end position="381"/>
    </location>
</feature>
<gene>
    <name evidence="16" type="ORF">CVT24_005250</name>
</gene>
<keyword evidence="10 14" id="KW-0804">Transcription</keyword>
<organism evidence="16 17">
    <name type="scientific">Panaeolus cyanescens</name>
    <dbReference type="NCBI Taxonomy" id="181874"/>
    <lineage>
        <taxon>Eukaryota</taxon>
        <taxon>Fungi</taxon>
        <taxon>Dikarya</taxon>
        <taxon>Basidiomycota</taxon>
        <taxon>Agaricomycotina</taxon>
        <taxon>Agaricomycetes</taxon>
        <taxon>Agaricomycetidae</taxon>
        <taxon>Agaricales</taxon>
        <taxon>Agaricineae</taxon>
        <taxon>Galeropsidaceae</taxon>
        <taxon>Panaeolus</taxon>
    </lineage>
</organism>
<dbReference type="GO" id="GO:0000439">
    <property type="term" value="C:transcription factor TFIIH core complex"/>
    <property type="evidence" value="ECO:0007669"/>
    <property type="project" value="UniProtKB-UniRule"/>
</dbReference>
<evidence type="ECO:0000256" key="14">
    <source>
        <dbReference type="RuleBase" id="RU368090"/>
    </source>
</evidence>
<evidence type="ECO:0000256" key="4">
    <source>
        <dbReference type="ARBA" id="ARBA00021280"/>
    </source>
</evidence>
<feature type="region of interest" description="Disordered" evidence="15">
    <location>
        <begin position="40"/>
        <end position="61"/>
    </location>
</feature>
<comment type="subunit">
    <text evidence="14">Component of the 7-subunit TFIIH core complex composed of XPB/SSL2, XPD/RAD3, SSL1, TFB1, TFB2, TFB4 and TFB5, which is active in NER. The core complex associates with the 3-subunit CTD-kinase module TFIIK composed of CCL1, KIN28 and TFB3 to form the 10-subunit holoenzyme (holo-TFIIH) active in transcription.</text>
</comment>
<feature type="compositionally biased region" description="Basic and acidic residues" evidence="15">
    <location>
        <begin position="43"/>
        <end position="59"/>
    </location>
</feature>
<evidence type="ECO:0000256" key="10">
    <source>
        <dbReference type="ARBA" id="ARBA00023163"/>
    </source>
</evidence>
<dbReference type="Pfam" id="PF03850">
    <property type="entry name" value="Tfb4"/>
    <property type="match status" value="1"/>
</dbReference>
<keyword evidence="11 14" id="KW-0234">DNA repair</keyword>